<name>A0A8T7M9A4_9CHLR</name>
<gene>
    <name evidence="1" type="ORF">HXX08_22855</name>
    <name evidence="2" type="ORF">OZ401_004254</name>
</gene>
<dbReference type="EMBL" id="JACATZ010000003">
    <property type="protein sequence ID" value="NWJ48710.1"/>
    <property type="molecule type" value="Genomic_DNA"/>
</dbReference>
<dbReference type="Proteomes" id="UP001431572">
    <property type="component" value="Chromosome 2"/>
</dbReference>
<reference evidence="1 3" key="1">
    <citation type="submission" date="2020-06" db="EMBL/GenBank/DDBJ databases">
        <title>Anoxygenic phototrophic Chloroflexota member uses a Type I reaction center.</title>
        <authorList>
            <person name="Tsuji J.M."/>
            <person name="Shaw N.A."/>
            <person name="Nagashima S."/>
            <person name="Venkiteswaran J."/>
            <person name="Schiff S.L."/>
            <person name="Hanada S."/>
            <person name="Tank M."/>
            <person name="Neufeld J.D."/>
        </authorList>
    </citation>
    <scope>NUCLEOTIDE SEQUENCE [LARGE SCALE GENOMIC DNA]</scope>
    <source>
        <strain evidence="1">L227-S17</strain>
    </source>
</reference>
<accession>A0A8T7M9A4</accession>
<evidence type="ECO:0000313" key="1">
    <source>
        <dbReference type="EMBL" id="NWJ48710.1"/>
    </source>
</evidence>
<dbReference type="InterPro" id="IPR021145">
    <property type="entry name" value="Portal_protein_SPP1_Gp6-like"/>
</dbReference>
<reference evidence="2" key="2">
    <citation type="journal article" date="2024" name="Nature">
        <title>Anoxygenic phototroph of the Chloroflexota uses a type I reaction centre.</title>
        <authorList>
            <person name="Tsuji J.M."/>
            <person name="Shaw N.A."/>
            <person name="Nagashima S."/>
            <person name="Venkiteswaran J.J."/>
            <person name="Schiff S.L."/>
            <person name="Watanabe T."/>
            <person name="Fukui M."/>
            <person name="Hanada S."/>
            <person name="Tank M."/>
            <person name="Neufeld J.D."/>
        </authorList>
    </citation>
    <scope>NUCLEOTIDE SEQUENCE</scope>
    <source>
        <strain evidence="2">L227-S17</strain>
    </source>
</reference>
<dbReference type="Proteomes" id="UP000521676">
    <property type="component" value="Unassembled WGS sequence"/>
</dbReference>
<evidence type="ECO:0000313" key="3">
    <source>
        <dbReference type="Proteomes" id="UP000521676"/>
    </source>
</evidence>
<organism evidence="1 3">
    <name type="scientific">Candidatus Chlorohelix allophototropha</name>
    <dbReference type="NCBI Taxonomy" id="3003348"/>
    <lineage>
        <taxon>Bacteria</taxon>
        <taxon>Bacillati</taxon>
        <taxon>Chloroflexota</taxon>
        <taxon>Chloroflexia</taxon>
        <taxon>Candidatus Chloroheliales</taxon>
        <taxon>Candidatus Chloroheliaceae</taxon>
        <taxon>Candidatus Chlorohelix</taxon>
    </lineage>
</organism>
<protein>
    <submittedName>
        <fullName evidence="1">Phage portal protein</fullName>
    </submittedName>
</protein>
<keyword evidence="4" id="KW-1185">Reference proteome</keyword>
<dbReference type="RefSeq" id="WP_341470545.1">
    <property type="nucleotide sequence ID" value="NZ_CP128400.1"/>
</dbReference>
<evidence type="ECO:0000313" key="4">
    <source>
        <dbReference type="Proteomes" id="UP001431572"/>
    </source>
</evidence>
<dbReference type="Pfam" id="PF05133">
    <property type="entry name" value="SPP1_portal"/>
    <property type="match status" value="1"/>
</dbReference>
<proteinExistence type="predicted"/>
<dbReference type="EMBL" id="CP128400">
    <property type="protein sequence ID" value="WJW68640.1"/>
    <property type="molecule type" value="Genomic_DNA"/>
</dbReference>
<dbReference type="AlphaFoldDB" id="A0A8T7M9A4"/>
<sequence length="453" mass="50312">MIGQDAAMMYPLRLRGKELNEDDEGRRARYMRYLDFYKGNQWANTVPERAGQRRLTANYARAFIKKGASFLLGAGVRYECADPLAQAALERLSGENSFDLLDYEAAIDSAVLGDGAFKVTLQQDGTVRIRGADVLNLACEWAGDDTRRLLRVTERYMLSADEAFELAGMLPLQGEVEVEECWTEQEFRVRLANDPRLDKVQPNPYGFIPYVVFPNERRPRMFWGDSDLVDILELCSEFNVRMSVMSQLLQFSGNPVLVLEGVDGSDGRLRVGPGAVWELPPDSRAYLLELLGQGGLQAHMDYISALHRALFDLAEMPHSAFARDVPGGVSGVALEMLLYPLVQKVRRKRQIWTEALERRARMGLRLLGFSPDTAVRVIWADILPRDRATLVANEIALVGQGIHSRATANRLLGTENPEAEAEAALAEMQAGANMRKPLQVSGALVQGLAQAAG</sequence>
<evidence type="ECO:0000313" key="2">
    <source>
        <dbReference type="EMBL" id="WJW68640.1"/>
    </source>
</evidence>